<protein>
    <recommendedName>
        <fullName evidence="2">HTH cro/C1-type domain-containing protein</fullName>
    </recommendedName>
</protein>
<dbReference type="InterPro" id="IPR010982">
    <property type="entry name" value="Lambda_DNA-bd_dom_sf"/>
</dbReference>
<dbReference type="Gene3D" id="1.10.260.40">
    <property type="entry name" value="lambda repressor-like DNA-binding domains"/>
    <property type="match status" value="1"/>
</dbReference>
<feature type="domain" description="HTH cro/C1-type" evidence="2">
    <location>
        <begin position="8"/>
        <end position="62"/>
    </location>
</feature>
<dbReference type="CDD" id="cd00093">
    <property type="entry name" value="HTH_XRE"/>
    <property type="match status" value="1"/>
</dbReference>
<comment type="caution">
    <text evidence="3">The sequence shown here is derived from an EMBL/GenBank/DDBJ whole genome shotgun (WGS) entry which is preliminary data.</text>
</comment>
<accession>A0A401LGM1</accession>
<evidence type="ECO:0000259" key="2">
    <source>
        <dbReference type="PROSITE" id="PS50943"/>
    </source>
</evidence>
<evidence type="ECO:0000313" key="3">
    <source>
        <dbReference type="EMBL" id="GCB30647.1"/>
    </source>
</evidence>
<dbReference type="PANTHER" id="PTHR46558">
    <property type="entry name" value="TRACRIPTIONAL REGULATORY PROTEIN-RELATED-RELATED"/>
    <property type="match status" value="1"/>
</dbReference>
<dbReference type="InterPro" id="IPR001387">
    <property type="entry name" value="Cro/C1-type_HTH"/>
</dbReference>
<keyword evidence="4" id="KW-1185">Reference proteome</keyword>
<dbReference type="Pfam" id="PF01381">
    <property type="entry name" value="HTH_3"/>
    <property type="match status" value="1"/>
</dbReference>
<name>A0A401LGM1_9FIRM</name>
<evidence type="ECO:0000313" key="4">
    <source>
        <dbReference type="Proteomes" id="UP000287361"/>
    </source>
</evidence>
<keyword evidence="1" id="KW-0238">DNA-binding</keyword>
<organism evidence="3 4">
    <name type="scientific">Anaerotignum faecicola</name>
    <dbReference type="NCBI Taxonomy" id="2358141"/>
    <lineage>
        <taxon>Bacteria</taxon>
        <taxon>Bacillati</taxon>
        <taxon>Bacillota</taxon>
        <taxon>Clostridia</taxon>
        <taxon>Lachnospirales</taxon>
        <taxon>Anaerotignaceae</taxon>
        <taxon>Anaerotignum</taxon>
    </lineage>
</organism>
<sequence>MKEMGKRLKGLRESMGLSQMKMAEILGLKQPSINRYEQGTATPTVENLRKYADYFDVSMDYIFARTDNPEGKLYAHQPKALAGNREMRQFIELCFDPSSPYNERLKETMLRMLEEMQE</sequence>
<dbReference type="SMART" id="SM00530">
    <property type="entry name" value="HTH_XRE"/>
    <property type="match status" value="1"/>
</dbReference>
<dbReference type="GO" id="GO:0003677">
    <property type="term" value="F:DNA binding"/>
    <property type="evidence" value="ECO:0007669"/>
    <property type="project" value="UniProtKB-KW"/>
</dbReference>
<dbReference type="EMBL" id="BHVZ01000014">
    <property type="protein sequence ID" value="GCB30647.1"/>
    <property type="molecule type" value="Genomic_DNA"/>
</dbReference>
<dbReference type="Proteomes" id="UP000287361">
    <property type="component" value="Unassembled WGS sequence"/>
</dbReference>
<dbReference type="PROSITE" id="PS50943">
    <property type="entry name" value="HTH_CROC1"/>
    <property type="match status" value="1"/>
</dbReference>
<dbReference type="SUPFAM" id="SSF47413">
    <property type="entry name" value="lambda repressor-like DNA-binding domains"/>
    <property type="match status" value="1"/>
</dbReference>
<proteinExistence type="predicted"/>
<dbReference type="AlphaFoldDB" id="A0A401LGM1"/>
<gene>
    <name evidence="3" type="ORF">KGMB03357_23080</name>
</gene>
<dbReference type="PANTHER" id="PTHR46558:SF11">
    <property type="entry name" value="HTH-TYPE TRANSCRIPTIONAL REGULATOR XRE"/>
    <property type="match status" value="1"/>
</dbReference>
<evidence type="ECO:0000256" key="1">
    <source>
        <dbReference type="ARBA" id="ARBA00023125"/>
    </source>
</evidence>
<reference evidence="3 4" key="1">
    <citation type="submission" date="2018-10" db="EMBL/GenBank/DDBJ databases">
        <title>Draft Genome Sequence of Anaerotignum sp. KCTC 15736.</title>
        <authorList>
            <person name="Choi S.H."/>
            <person name="Kim J.S."/>
            <person name="Kang S.W."/>
            <person name="Lee J.S."/>
            <person name="Park S.H."/>
        </authorList>
    </citation>
    <scope>NUCLEOTIDE SEQUENCE [LARGE SCALE GENOMIC DNA]</scope>
    <source>
        <strain evidence="3 4">KCTC 15736</strain>
    </source>
</reference>
<dbReference type="OrthoDB" id="9815852at2"/>